<accession>A0A1J4KXG1</accession>
<comment type="caution">
    <text evidence="1">The sequence shown here is derived from an EMBL/GenBank/DDBJ whole genome shotgun (WGS) entry which is preliminary data.</text>
</comment>
<proteinExistence type="predicted"/>
<organism evidence="1 2">
    <name type="scientific">Tritrichomonas foetus</name>
    <dbReference type="NCBI Taxonomy" id="1144522"/>
    <lineage>
        <taxon>Eukaryota</taxon>
        <taxon>Metamonada</taxon>
        <taxon>Parabasalia</taxon>
        <taxon>Tritrichomonadida</taxon>
        <taxon>Tritrichomonadidae</taxon>
        <taxon>Tritrichomonas</taxon>
    </lineage>
</organism>
<evidence type="ECO:0000313" key="2">
    <source>
        <dbReference type="Proteomes" id="UP000179807"/>
    </source>
</evidence>
<dbReference type="EMBL" id="MLAK01000167">
    <property type="protein sequence ID" value="OHT15939.1"/>
    <property type="molecule type" value="Genomic_DNA"/>
</dbReference>
<dbReference type="RefSeq" id="XP_068369075.1">
    <property type="nucleotide sequence ID" value="XM_068497348.1"/>
</dbReference>
<reference evidence="1" key="1">
    <citation type="submission" date="2016-10" db="EMBL/GenBank/DDBJ databases">
        <authorList>
            <person name="Benchimol M."/>
            <person name="Almeida L.G."/>
            <person name="Vasconcelos A.T."/>
            <person name="Perreira-Neves A."/>
            <person name="Rosa I.A."/>
            <person name="Tasca T."/>
            <person name="Bogo M.R."/>
            <person name="de Souza W."/>
        </authorList>
    </citation>
    <scope>NUCLEOTIDE SEQUENCE [LARGE SCALE GENOMIC DNA]</scope>
    <source>
        <strain evidence="1">K</strain>
    </source>
</reference>
<keyword evidence="2" id="KW-1185">Reference proteome</keyword>
<dbReference type="GeneID" id="94832052"/>
<protein>
    <submittedName>
        <fullName evidence="1">Uncharacterized protein</fullName>
    </submittedName>
</protein>
<dbReference type="Proteomes" id="UP000179807">
    <property type="component" value="Unassembled WGS sequence"/>
</dbReference>
<dbReference type="VEuPathDB" id="TrichDB:TRFO_13613"/>
<sequence>MMFSVLLYLSISIIPKDLKELADKARENARLRRLMTEDKVHMINHGSYEKKGIKFRISKSLLGPPAKEIKGHACNANYLALIPNIKYEASRNLSNSAFAHDQKMYLLNDIVGFDDTVTIYHITEIDPRLVITEVIMFPTDDKTEGSETESTITKSLNFNWNSKENMPVFRQINPSFPNLKFEMGTEVKASASAKLHSRGTNYLQLTLTLKIEGSYGAGIQTIAGRSEMDDIALYGAEFQIWGTSLILFGFEFKTGLFSYIDASIADISLDTAVNFTFVHGYNFEAYNKIVVCTGFPAPGYITTGWQSNIEKIDNFNDASQNGSQTSYETTLKFSPRVDIGVKLGVEMPNIVESWLRAGIRGEVNFKFGADPVSCDFPYLYGTIEPEVSLFVGYDGLKLLNFEVAPAFETKWVIFKKTIYNKECAFIDVKVSPEYENIKIFKMGHNPILIQFDSLQNLNLIHTLSYINSNDQLISAWEPGKTNNFKPIIFYDSSSINEFECAAVYKTKSIIDGKEVEYYISTSSYENLNDKSGNITAEFSKFIVKYNYKEINGFYSGHLIFCDSDEIAFKVDGRRCFALIQADMTGGFSLLDANDVEFWDDATPNDGWQNSGFPNPNFFISGKIAFYAIETLKDRGLLKLDVYIKYKEKGKENYFCTIMKSNVGESIIKLITKDMGPDVIYKFYLYINENKVHEEELYSEWLSYKRDRYILYDGIYLRQIGLSNDMIAYAKIKNKNLVGPKRYSFVPCIDIDGMELYGESKFHVETCDDNFLIRISEYNLYDDPDFHPELFNTTIPKFAIFLKCPDCFPICKHCETIEKGYYLIKLVVNDTIVFTKKNTIIQIPMHSTIDYIDTQFEITHFILLNNEGSSICTNNTYLNKSIMGYKGNYYSYS</sequence>
<evidence type="ECO:0000313" key="1">
    <source>
        <dbReference type="EMBL" id="OHT15939.1"/>
    </source>
</evidence>
<gene>
    <name evidence="1" type="ORF">TRFO_13613</name>
</gene>
<dbReference type="AlphaFoldDB" id="A0A1J4KXG1"/>
<name>A0A1J4KXG1_9EUKA</name>